<dbReference type="Gene3D" id="3.40.50.11440">
    <property type="match status" value="1"/>
</dbReference>
<dbReference type="Pfam" id="PF09861">
    <property type="entry name" value="Lar_N"/>
    <property type="match status" value="1"/>
</dbReference>
<evidence type="ECO:0000313" key="2">
    <source>
        <dbReference type="EMBL" id="MBC8574066.1"/>
    </source>
</evidence>
<dbReference type="RefSeq" id="WP_249309559.1">
    <property type="nucleotide sequence ID" value="NZ_JACRSZ010000015.1"/>
</dbReference>
<evidence type="ECO:0000259" key="1">
    <source>
        <dbReference type="Pfam" id="PF09861"/>
    </source>
</evidence>
<comment type="caution">
    <text evidence="2">The sequence shown here is derived from an EMBL/GenBank/DDBJ whole genome shotgun (WGS) entry which is preliminary data.</text>
</comment>
<feature type="domain" description="LarA-like N-terminal" evidence="1">
    <location>
        <begin position="22"/>
        <end position="160"/>
    </location>
</feature>
<dbReference type="EMBL" id="JACRSZ010000015">
    <property type="protein sequence ID" value="MBC8574066.1"/>
    <property type="molecule type" value="Genomic_DNA"/>
</dbReference>
<name>A0ABR7NCD7_9FIRM</name>
<reference evidence="2 3" key="1">
    <citation type="submission" date="2020-08" db="EMBL/GenBank/DDBJ databases">
        <title>Genome public.</title>
        <authorList>
            <person name="Liu C."/>
            <person name="Sun Q."/>
        </authorList>
    </citation>
    <scope>NUCLEOTIDE SEQUENCE [LARGE SCALE GENOMIC DNA]</scope>
    <source>
        <strain evidence="2 3">NSJ-46</strain>
    </source>
</reference>
<dbReference type="Proteomes" id="UP000657421">
    <property type="component" value="Unassembled WGS sequence"/>
</dbReference>
<proteinExistence type="predicted"/>
<dbReference type="InterPro" id="IPR018657">
    <property type="entry name" value="LarA-like_N"/>
</dbReference>
<keyword evidence="3" id="KW-1185">Reference proteome</keyword>
<evidence type="ECO:0000313" key="3">
    <source>
        <dbReference type="Proteomes" id="UP000657421"/>
    </source>
</evidence>
<protein>
    <submittedName>
        <fullName evidence="2">DUF2088 domain-containing protein</fullName>
    </submittedName>
</protein>
<accession>A0ABR7NCD7</accession>
<gene>
    <name evidence="2" type="ORF">H8716_13395</name>
</gene>
<sequence length="440" mass="48981">MIFDKLLEETRIPKMVKVKYHIQRGEVSASQIPGIIRESLESQHLLDRIEEGKTVALTCGSREICNIDIILRSVIELLKEKGAEPFIFPAMGSHGGANAEGQKEILAGYGVTEETMGVPVKASMDTVILGKSPKGLEVHFDKYADEADYVIPIGRVKPHTDFRGKIESGLMKMLTIGCGKQHGANICHTLGFPMMAENVTEIARVILEKKQIPFGIAIVEDAFHGTYKIQAIAGEKIEEEEEKLLIQAKALVPGIPFDKVDVLVLDEIGKDVSGAGMDPNVTGRSSMLGRWKPFIERIVVLDLTEKSHHNGCGIGGADITTQRFFEKMDFVTSYPNGITSHDPCSMRIPPVMPNDECAVKMALQTCMDNDRTMDYRMVWMKNTLHVESFWISESLVEEAKKNPSLSIESEPEETPFNENGNVIWLKEPVQTYGVHENQKR</sequence>
<organism evidence="2 3">
    <name type="scientific">Jingyaoa shaoxingensis</name>
    <dbReference type="NCBI Taxonomy" id="2763671"/>
    <lineage>
        <taxon>Bacteria</taxon>
        <taxon>Bacillati</taxon>
        <taxon>Bacillota</taxon>
        <taxon>Clostridia</taxon>
        <taxon>Lachnospirales</taxon>
        <taxon>Lachnospiraceae</taxon>
        <taxon>Jingyaoa</taxon>
    </lineage>
</organism>